<dbReference type="Gene3D" id="3.30.420.150">
    <property type="entry name" value="Exopolyphosphatase. Domain 2"/>
    <property type="match status" value="1"/>
</dbReference>
<gene>
    <name evidence="6" type="ORF">RJ639_021585</name>
</gene>
<name>A0AA88V830_9ASTE</name>
<dbReference type="GO" id="GO:0009134">
    <property type="term" value="P:nucleoside diphosphate catabolic process"/>
    <property type="evidence" value="ECO:0007669"/>
    <property type="project" value="TreeGrafter"/>
</dbReference>
<comment type="caution">
    <text evidence="6">The sequence shown here is derived from an EMBL/GenBank/DDBJ whole genome shotgun (WGS) entry which is preliminary data.</text>
</comment>
<comment type="similarity">
    <text evidence="1">Belongs to the GDA1/CD39 NTPase family.</text>
</comment>
<organism evidence="6 7">
    <name type="scientific">Escallonia herrerae</name>
    <dbReference type="NCBI Taxonomy" id="1293975"/>
    <lineage>
        <taxon>Eukaryota</taxon>
        <taxon>Viridiplantae</taxon>
        <taxon>Streptophyta</taxon>
        <taxon>Embryophyta</taxon>
        <taxon>Tracheophyta</taxon>
        <taxon>Spermatophyta</taxon>
        <taxon>Magnoliopsida</taxon>
        <taxon>eudicotyledons</taxon>
        <taxon>Gunneridae</taxon>
        <taxon>Pentapetalae</taxon>
        <taxon>asterids</taxon>
        <taxon>campanulids</taxon>
        <taxon>Escalloniales</taxon>
        <taxon>Escalloniaceae</taxon>
        <taxon>Escallonia</taxon>
    </lineage>
</organism>
<evidence type="ECO:0000256" key="5">
    <source>
        <dbReference type="SAM" id="Phobius"/>
    </source>
</evidence>
<keyword evidence="5" id="KW-0472">Membrane</keyword>
<sequence length="546" mass="60504">MRRSIARAPPETNPDTAAATMDSLKLQFRPSPRSTNLFSRSPNKQPKSNALLLTSIVLALTIVFYLFVTSSKSPSKRKFGIVIDGGSTGTRIHVFEYGIKDGAPVFDFGPGGLVSKRVSPGLSFYVNDPEGAGRAVRELVEFGRGRVPRECWERTEIRLMATAGLRMVEDGARERILEQCRRVLRGSGFVFRDDWASVISGSDEGLYAWVVANYALGTLGGDPQQTTGIIELGGASAQVTFVSSEPIPPEFSRTVKFGNFSYNLYSHSLLQFGQNVAHELLRESLIAGGKILATKSLQIGKPMDPCTPRGFTHDMGFQKLSPSSLSEKDRYLAALLPNGNFSECRSASLMLLQNGKEECSYKHCSLGSTFIPSLQGKFLATENFFYTSKFFRLSPRASLSDLTMAGENFCQEDWAKLKRKYASFDEEDLPRYCFSSAYIVALLHDSLGIALNDRRIGFANQMNEIPLDWALGAFILHSTAGLDAQHSNWITSVFGDDTSTLLVFLVFSVMLTFTAWSVSKWRRPQVKTIYDLEKGKYIVTRVGRCS</sequence>
<keyword evidence="5" id="KW-0812">Transmembrane</keyword>
<dbReference type="GO" id="GO:0005524">
    <property type="term" value="F:ATP binding"/>
    <property type="evidence" value="ECO:0007669"/>
    <property type="project" value="UniProtKB-KW"/>
</dbReference>
<evidence type="ECO:0000313" key="7">
    <source>
        <dbReference type="Proteomes" id="UP001188597"/>
    </source>
</evidence>
<dbReference type="PANTHER" id="PTHR11782:SF3">
    <property type="entry name" value="APYRASE 6-RELATED"/>
    <property type="match status" value="1"/>
</dbReference>
<dbReference type="Proteomes" id="UP001188597">
    <property type="component" value="Unassembled WGS sequence"/>
</dbReference>
<feature type="transmembrane region" description="Helical" evidence="5">
    <location>
        <begin position="501"/>
        <end position="518"/>
    </location>
</feature>
<keyword evidence="5" id="KW-1133">Transmembrane helix</keyword>
<evidence type="ECO:0000256" key="3">
    <source>
        <dbReference type="PIRSR" id="PIRSR600407-1"/>
    </source>
</evidence>
<evidence type="ECO:0000256" key="4">
    <source>
        <dbReference type="PIRSR" id="PIRSR600407-2"/>
    </source>
</evidence>
<feature type="transmembrane region" description="Helical" evidence="5">
    <location>
        <begin position="50"/>
        <end position="68"/>
    </location>
</feature>
<dbReference type="InterPro" id="IPR000407">
    <property type="entry name" value="GDA1_CD39_NTPase"/>
</dbReference>
<protein>
    <recommendedName>
        <fullName evidence="8">Apyrase 6</fullName>
    </recommendedName>
</protein>
<feature type="binding site" evidence="4">
    <location>
        <begin position="234"/>
        <end position="238"/>
    </location>
    <ligand>
        <name>ATP</name>
        <dbReference type="ChEBI" id="CHEBI:30616"/>
    </ligand>
</feature>
<dbReference type="GO" id="GO:0016020">
    <property type="term" value="C:membrane"/>
    <property type="evidence" value="ECO:0007669"/>
    <property type="project" value="TreeGrafter"/>
</dbReference>
<dbReference type="Gene3D" id="3.30.420.40">
    <property type="match status" value="1"/>
</dbReference>
<proteinExistence type="inferred from homology"/>
<evidence type="ECO:0000256" key="1">
    <source>
        <dbReference type="ARBA" id="ARBA00009283"/>
    </source>
</evidence>
<feature type="active site" description="Proton acceptor" evidence="3">
    <location>
        <position position="204"/>
    </location>
</feature>
<keyword evidence="4" id="KW-0547">Nucleotide-binding</keyword>
<keyword evidence="7" id="KW-1185">Reference proteome</keyword>
<reference evidence="6" key="1">
    <citation type="submission" date="2022-12" db="EMBL/GenBank/DDBJ databases">
        <title>Draft genome assemblies for two species of Escallonia (Escalloniales).</title>
        <authorList>
            <person name="Chanderbali A."/>
            <person name="Dervinis C."/>
            <person name="Anghel I."/>
            <person name="Soltis D."/>
            <person name="Soltis P."/>
            <person name="Zapata F."/>
        </authorList>
    </citation>
    <scope>NUCLEOTIDE SEQUENCE</scope>
    <source>
        <strain evidence="6">UCBG64.0493</strain>
        <tissue evidence="6">Leaf</tissue>
    </source>
</reference>
<evidence type="ECO:0008006" key="8">
    <source>
        <dbReference type="Google" id="ProtNLM"/>
    </source>
</evidence>
<keyword evidence="4" id="KW-0067">ATP-binding</keyword>
<dbReference type="Pfam" id="PF01150">
    <property type="entry name" value="GDA1_CD39"/>
    <property type="match status" value="1"/>
</dbReference>
<evidence type="ECO:0000256" key="2">
    <source>
        <dbReference type="ARBA" id="ARBA00022801"/>
    </source>
</evidence>
<dbReference type="EMBL" id="JAVXUP010002615">
    <property type="protein sequence ID" value="KAK3002330.1"/>
    <property type="molecule type" value="Genomic_DNA"/>
</dbReference>
<dbReference type="GO" id="GO:0017110">
    <property type="term" value="F:nucleoside diphosphate phosphatase activity"/>
    <property type="evidence" value="ECO:0007669"/>
    <property type="project" value="TreeGrafter"/>
</dbReference>
<dbReference type="AlphaFoldDB" id="A0AA88V830"/>
<evidence type="ECO:0000313" key="6">
    <source>
        <dbReference type="EMBL" id="KAK3002330.1"/>
    </source>
</evidence>
<accession>A0AA88V830</accession>
<dbReference type="PANTHER" id="PTHR11782">
    <property type="entry name" value="ADENOSINE/GUANOSINE DIPHOSPHATASE"/>
    <property type="match status" value="1"/>
</dbReference>
<keyword evidence="2" id="KW-0378">Hydrolase</keyword>